<evidence type="ECO:0000313" key="7">
    <source>
        <dbReference type="Proteomes" id="UP000194236"/>
    </source>
</evidence>
<dbReference type="InterPro" id="IPR017853">
    <property type="entry name" value="GH"/>
</dbReference>
<dbReference type="GO" id="GO:0004563">
    <property type="term" value="F:beta-N-acetylhexosaminidase activity"/>
    <property type="evidence" value="ECO:0007669"/>
    <property type="project" value="UniProtKB-EC"/>
</dbReference>
<evidence type="ECO:0000256" key="3">
    <source>
        <dbReference type="ARBA" id="ARBA00012663"/>
    </source>
</evidence>
<dbReference type="Gene3D" id="3.20.20.80">
    <property type="entry name" value="Glycosidases"/>
    <property type="match status" value="2"/>
</dbReference>
<dbReference type="GO" id="GO:0005764">
    <property type="term" value="C:lysosome"/>
    <property type="evidence" value="ECO:0007669"/>
    <property type="project" value="TreeGrafter"/>
</dbReference>
<dbReference type="Proteomes" id="UP000194236">
    <property type="component" value="Unassembled WGS sequence"/>
</dbReference>
<sequence>MAYNKLNILHWHINDDQSFPFVSDASYSDRHVYSKHDIQHIIKEARMRAIQLIIEFNTPAHGHSLAKVFPGKYPFDKDIPIPVGTIVQVWKDRRLLDDDPRDWKFHVQRLLRFNHTVILSSCYFLNLIQYGQDWKQIYDCDPHDFDGFDQQQKQQFVIGGEACVWGEYIDQTNFMSRTWPRASAMAERLWSHMIDSHNYDDDVVHHRLDSHRCRMLG</sequence>
<comment type="caution">
    <text evidence="6">The sequence shown here is derived from an EMBL/GenBank/DDBJ whole genome shotgun (WGS) entry which is preliminary data.</text>
</comment>
<dbReference type="SUPFAM" id="SSF51445">
    <property type="entry name" value="(Trans)glycosidases"/>
    <property type="match status" value="1"/>
</dbReference>
<name>A0A1Y3BEJ3_EURMA</name>
<dbReference type="EMBL" id="MUJZ01023686">
    <property type="protein sequence ID" value="OTF79319.1"/>
    <property type="molecule type" value="Genomic_DNA"/>
</dbReference>
<proteinExistence type="inferred from homology"/>
<dbReference type="GO" id="GO:0030203">
    <property type="term" value="P:glycosaminoglycan metabolic process"/>
    <property type="evidence" value="ECO:0007669"/>
    <property type="project" value="TreeGrafter"/>
</dbReference>
<dbReference type="EC" id="3.2.1.52" evidence="3"/>
<protein>
    <recommendedName>
        <fullName evidence="3">beta-N-acetylhexosaminidase</fullName>
        <ecNumber evidence="3">3.2.1.52</ecNumber>
    </recommendedName>
</protein>
<gene>
    <name evidence="6" type="ORF">BLA29_000524</name>
</gene>
<evidence type="ECO:0000256" key="1">
    <source>
        <dbReference type="ARBA" id="ARBA00001231"/>
    </source>
</evidence>
<dbReference type="GO" id="GO:0005975">
    <property type="term" value="P:carbohydrate metabolic process"/>
    <property type="evidence" value="ECO:0007669"/>
    <property type="project" value="InterPro"/>
</dbReference>
<dbReference type="PANTHER" id="PTHR22600:SF21">
    <property type="entry name" value="BETA-HEXOSAMINIDASE A"/>
    <property type="match status" value="1"/>
</dbReference>
<dbReference type="InterPro" id="IPR015883">
    <property type="entry name" value="Glyco_hydro_20_cat"/>
</dbReference>
<dbReference type="OrthoDB" id="428480at2759"/>
<reference evidence="6 7" key="1">
    <citation type="submission" date="2017-03" db="EMBL/GenBank/DDBJ databases">
        <title>Genome Survey of Euroglyphus maynei.</title>
        <authorList>
            <person name="Arlian L.G."/>
            <person name="Morgan M.S."/>
            <person name="Rider S.D."/>
        </authorList>
    </citation>
    <scope>NUCLEOTIDE SEQUENCE [LARGE SCALE GENOMIC DNA]</scope>
    <source>
        <strain evidence="6">Arlian Lab</strain>
        <tissue evidence="6">Whole body</tissue>
    </source>
</reference>
<evidence type="ECO:0000313" key="6">
    <source>
        <dbReference type="EMBL" id="OTF79319.1"/>
    </source>
</evidence>
<evidence type="ECO:0000259" key="5">
    <source>
        <dbReference type="Pfam" id="PF00728"/>
    </source>
</evidence>
<evidence type="ECO:0000256" key="2">
    <source>
        <dbReference type="ARBA" id="ARBA00006285"/>
    </source>
</evidence>
<keyword evidence="4" id="KW-0378">Hydrolase</keyword>
<dbReference type="Pfam" id="PF00728">
    <property type="entry name" value="Glyco_hydro_20"/>
    <property type="match status" value="2"/>
</dbReference>
<dbReference type="GO" id="GO:0016020">
    <property type="term" value="C:membrane"/>
    <property type="evidence" value="ECO:0007669"/>
    <property type="project" value="TreeGrafter"/>
</dbReference>
<feature type="domain" description="Glycoside hydrolase family 20 catalytic" evidence="5">
    <location>
        <begin position="84"/>
        <end position="192"/>
    </location>
</feature>
<dbReference type="AlphaFoldDB" id="A0A1Y3BEJ3"/>
<evidence type="ECO:0000256" key="4">
    <source>
        <dbReference type="ARBA" id="ARBA00022801"/>
    </source>
</evidence>
<dbReference type="InterPro" id="IPR025705">
    <property type="entry name" value="Beta_hexosaminidase_sua/sub"/>
</dbReference>
<comment type="similarity">
    <text evidence="2">Belongs to the glycosyl hydrolase 20 family.</text>
</comment>
<dbReference type="GO" id="GO:0006689">
    <property type="term" value="P:ganglioside catabolic process"/>
    <property type="evidence" value="ECO:0007669"/>
    <property type="project" value="TreeGrafter"/>
</dbReference>
<comment type="catalytic activity">
    <reaction evidence="1">
        <text>Hydrolysis of terminal non-reducing N-acetyl-D-hexosamine residues in N-acetyl-beta-D-hexosaminides.</text>
        <dbReference type="EC" id="3.2.1.52"/>
    </reaction>
</comment>
<accession>A0A1Y3BEJ3</accession>
<organism evidence="6 7">
    <name type="scientific">Euroglyphus maynei</name>
    <name type="common">Mayne's house dust mite</name>
    <dbReference type="NCBI Taxonomy" id="6958"/>
    <lineage>
        <taxon>Eukaryota</taxon>
        <taxon>Metazoa</taxon>
        <taxon>Ecdysozoa</taxon>
        <taxon>Arthropoda</taxon>
        <taxon>Chelicerata</taxon>
        <taxon>Arachnida</taxon>
        <taxon>Acari</taxon>
        <taxon>Acariformes</taxon>
        <taxon>Sarcoptiformes</taxon>
        <taxon>Astigmata</taxon>
        <taxon>Psoroptidia</taxon>
        <taxon>Analgoidea</taxon>
        <taxon>Pyroglyphidae</taxon>
        <taxon>Pyroglyphinae</taxon>
        <taxon>Euroglyphus</taxon>
    </lineage>
</organism>
<keyword evidence="7" id="KW-1185">Reference proteome</keyword>
<dbReference type="PANTHER" id="PTHR22600">
    <property type="entry name" value="BETA-HEXOSAMINIDASE"/>
    <property type="match status" value="1"/>
</dbReference>
<feature type="domain" description="Glycoside hydrolase family 20 catalytic" evidence="5">
    <location>
        <begin position="1"/>
        <end position="71"/>
    </location>
</feature>